<evidence type="ECO:0000313" key="5">
    <source>
        <dbReference type="Proteomes" id="UP000288227"/>
    </source>
</evidence>
<dbReference type="OrthoDB" id="9795352at2"/>
<comment type="caution">
    <text evidence="4">The sequence shown here is derived from an EMBL/GenBank/DDBJ whole genome shotgun (WGS) entry which is preliminary data.</text>
</comment>
<dbReference type="GO" id="GO:0008173">
    <property type="term" value="F:RNA methyltransferase activity"/>
    <property type="evidence" value="ECO:0007669"/>
    <property type="project" value="InterPro"/>
</dbReference>
<gene>
    <name evidence="4" type="ORF">SanaruYs_13700</name>
</gene>
<dbReference type="GO" id="GO:0032259">
    <property type="term" value="P:methylation"/>
    <property type="evidence" value="ECO:0007669"/>
    <property type="project" value="UniProtKB-KW"/>
</dbReference>
<keyword evidence="5" id="KW-1185">Reference proteome</keyword>
<dbReference type="EMBL" id="BHXQ01000002">
    <property type="protein sequence ID" value="GCC51150.1"/>
    <property type="molecule type" value="Genomic_DNA"/>
</dbReference>
<dbReference type="PANTHER" id="PTHR46429">
    <property type="entry name" value="23S RRNA (GUANOSINE-2'-O-)-METHYLTRANSFERASE RLMB"/>
    <property type="match status" value="1"/>
</dbReference>
<dbReference type="GO" id="GO:0005829">
    <property type="term" value="C:cytosol"/>
    <property type="evidence" value="ECO:0007669"/>
    <property type="project" value="TreeGrafter"/>
</dbReference>
<accession>A0A401U8D6</accession>
<sequence length="179" mass="19740">MEPIRKLSMEELGRVSAQEYKARTQPSLVVVLDNVRSLHNVGSLFRTSDAFAVSHLYLTGITGTPPHREIHKSALGATESVPWSYHENVGEIVAQLKKEGYEAVVVEQTTGSQSLETFIPSAEKKYCLIFGNEVDGVSDEVLKMATIALEIPQSGTKHSLNVSVCAGIILWHFYRQLAL</sequence>
<evidence type="ECO:0000256" key="2">
    <source>
        <dbReference type="ARBA" id="ARBA00022679"/>
    </source>
</evidence>
<keyword evidence="1 4" id="KW-0489">Methyltransferase</keyword>
<dbReference type="PANTHER" id="PTHR46429:SF1">
    <property type="entry name" value="23S RRNA (GUANOSINE-2'-O-)-METHYLTRANSFERASE RLMB"/>
    <property type="match status" value="1"/>
</dbReference>
<dbReference type="Pfam" id="PF00588">
    <property type="entry name" value="SpoU_methylase"/>
    <property type="match status" value="1"/>
</dbReference>
<dbReference type="SUPFAM" id="SSF75217">
    <property type="entry name" value="alpha/beta knot"/>
    <property type="match status" value="1"/>
</dbReference>
<dbReference type="Proteomes" id="UP000288227">
    <property type="component" value="Unassembled WGS sequence"/>
</dbReference>
<keyword evidence="2 4" id="KW-0808">Transferase</keyword>
<dbReference type="CDD" id="cd18097">
    <property type="entry name" value="SpoU-like"/>
    <property type="match status" value="1"/>
</dbReference>
<dbReference type="GO" id="GO:0003723">
    <property type="term" value="F:RNA binding"/>
    <property type="evidence" value="ECO:0007669"/>
    <property type="project" value="InterPro"/>
</dbReference>
<dbReference type="InterPro" id="IPR004441">
    <property type="entry name" value="rRNA_MeTrfase_TrmH"/>
</dbReference>
<dbReference type="GO" id="GO:0006396">
    <property type="term" value="P:RNA processing"/>
    <property type="evidence" value="ECO:0007669"/>
    <property type="project" value="InterPro"/>
</dbReference>
<evidence type="ECO:0000313" key="4">
    <source>
        <dbReference type="EMBL" id="GCC51150.1"/>
    </source>
</evidence>
<dbReference type="Gene3D" id="3.40.1280.10">
    <property type="match status" value="1"/>
</dbReference>
<dbReference type="InterPro" id="IPR001537">
    <property type="entry name" value="SpoU_MeTrfase"/>
</dbReference>
<proteinExistence type="predicted"/>
<dbReference type="AlphaFoldDB" id="A0A401U8D6"/>
<dbReference type="InterPro" id="IPR029026">
    <property type="entry name" value="tRNA_m1G_MTases_N"/>
</dbReference>
<organism evidence="4 5">
    <name type="scientific">Chryseotalea sanaruensis</name>
    <dbReference type="NCBI Taxonomy" id="2482724"/>
    <lineage>
        <taxon>Bacteria</taxon>
        <taxon>Pseudomonadati</taxon>
        <taxon>Bacteroidota</taxon>
        <taxon>Cytophagia</taxon>
        <taxon>Cytophagales</taxon>
        <taxon>Chryseotaleaceae</taxon>
        <taxon>Chryseotalea</taxon>
    </lineage>
</organism>
<reference evidence="4 5" key="1">
    <citation type="submission" date="2018-11" db="EMBL/GenBank/DDBJ databases">
        <title>Chryseotalea sanarue gen. nov., sp., nov., a member of the family Cytophagaceae, isolated from a brackish lake in Hamamatsu Japan.</title>
        <authorList>
            <person name="Maejima Y."/>
            <person name="Iino T."/>
            <person name="Muraguchi Y."/>
            <person name="Fukuda K."/>
            <person name="Ohkuma M."/>
            <person name="Moriuchi R."/>
            <person name="Dohra H."/>
            <person name="Kimbara K."/>
            <person name="Shintani M."/>
        </authorList>
    </citation>
    <scope>NUCLEOTIDE SEQUENCE [LARGE SCALE GENOMIC DNA]</scope>
    <source>
        <strain evidence="4 5">Ys</strain>
    </source>
</reference>
<name>A0A401U8D6_9BACT</name>
<feature type="domain" description="tRNA/rRNA methyltransferase SpoU type" evidence="3">
    <location>
        <begin position="28"/>
        <end position="171"/>
    </location>
</feature>
<evidence type="ECO:0000256" key="1">
    <source>
        <dbReference type="ARBA" id="ARBA00022603"/>
    </source>
</evidence>
<evidence type="ECO:0000259" key="3">
    <source>
        <dbReference type="Pfam" id="PF00588"/>
    </source>
</evidence>
<dbReference type="InterPro" id="IPR029028">
    <property type="entry name" value="Alpha/beta_knot_MTases"/>
</dbReference>
<protein>
    <submittedName>
        <fullName evidence="4">TrmH family RNA methyltransferase</fullName>
    </submittedName>
</protein>